<gene>
    <name evidence="3" type="ORF">CBER1_08131</name>
</gene>
<dbReference type="EMBL" id="PNEN01001777">
    <property type="protein sequence ID" value="PPJ50729.1"/>
    <property type="molecule type" value="Genomic_DNA"/>
</dbReference>
<feature type="domain" description="RNase MRP protein 1 RNA binding" evidence="2">
    <location>
        <begin position="28"/>
        <end position="131"/>
    </location>
</feature>
<dbReference type="GO" id="GO:0042134">
    <property type="term" value="F:rRNA primary transcript binding"/>
    <property type="evidence" value="ECO:0007669"/>
    <property type="project" value="InterPro"/>
</dbReference>
<protein>
    <recommendedName>
        <fullName evidence="2">RNase MRP protein 1 RNA binding domain-containing protein</fullName>
    </recommendedName>
</protein>
<dbReference type="Proteomes" id="UP000237631">
    <property type="component" value="Unassembled WGS sequence"/>
</dbReference>
<dbReference type="GO" id="GO:0000294">
    <property type="term" value="P:nuclear-transcribed mRNA catabolic process, RNase MRP-dependent"/>
    <property type="evidence" value="ECO:0007669"/>
    <property type="project" value="TreeGrafter"/>
</dbReference>
<evidence type="ECO:0000259" key="2">
    <source>
        <dbReference type="Pfam" id="PF20945"/>
    </source>
</evidence>
<dbReference type="InterPro" id="IPR047204">
    <property type="entry name" value="RMP1_RBD"/>
</dbReference>
<evidence type="ECO:0000256" key="1">
    <source>
        <dbReference type="SAM" id="MobiDB-lite"/>
    </source>
</evidence>
<feature type="compositionally biased region" description="Basic residues" evidence="1">
    <location>
        <begin position="212"/>
        <end position="221"/>
    </location>
</feature>
<dbReference type="OrthoDB" id="5414547at2759"/>
<evidence type="ECO:0000313" key="4">
    <source>
        <dbReference type="Proteomes" id="UP000237631"/>
    </source>
</evidence>
<dbReference type="PANTHER" id="PTHR37792:SF1">
    <property type="entry name" value="RIBONUCLEASE MRP PROTEIN SUBUNIT RMP1"/>
    <property type="match status" value="1"/>
</dbReference>
<dbReference type="Pfam" id="PF20945">
    <property type="entry name" value="RMP1"/>
    <property type="match status" value="1"/>
</dbReference>
<feature type="region of interest" description="Disordered" evidence="1">
    <location>
        <begin position="193"/>
        <end position="232"/>
    </location>
</feature>
<sequence length="232" mass="26535">MSTTPTPSELSFTISPPNLSHLTHLSFLLHLLHHRNKNQHRHSIWFRHFCTFRQNLSILLRDLETLNFIPTSHAAKAKKKVTDPGLIERIRARLDFWRDVSVGKWHLAFSQLIADQRFSALGLFLMGTLAEVCDTVGISKELEVMGDEEVRMAIEAFGEEKMGVVITREQGVEDLGGEDKGEVVFRTEIEVENQPRGDTEWQSEKTVARSEKPKKKKKRKREGGDVMDDIFG</sequence>
<feature type="compositionally biased region" description="Basic and acidic residues" evidence="1">
    <location>
        <begin position="193"/>
        <end position="211"/>
    </location>
</feature>
<proteinExistence type="predicted"/>
<name>A0A2S6BTD7_9PEZI</name>
<accession>A0A2S6BTD7</accession>
<dbReference type="CDD" id="cd22573">
    <property type="entry name" value="RMP1_RBD"/>
    <property type="match status" value="1"/>
</dbReference>
<organism evidence="3 4">
    <name type="scientific">Cercospora berteroae</name>
    <dbReference type="NCBI Taxonomy" id="357750"/>
    <lineage>
        <taxon>Eukaryota</taxon>
        <taxon>Fungi</taxon>
        <taxon>Dikarya</taxon>
        <taxon>Ascomycota</taxon>
        <taxon>Pezizomycotina</taxon>
        <taxon>Dothideomycetes</taxon>
        <taxon>Dothideomycetidae</taxon>
        <taxon>Mycosphaerellales</taxon>
        <taxon>Mycosphaerellaceae</taxon>
        <taxon>Cercospora</taxon>
    </lineage>
</organism>
<keyword evidence="4" id="KW-1185">Reference proteome</keyword>
<dbReference type="InterPro" id="IPR047205">
    <property type="entry name" value="RMP1"/>
</dbReference>
<dbReference type="STRING" id="357750.A0A2S6BTD7"/>
<evidence type="ECO:0000313" key="3">
    <source>
        <dbReference type="EMBL" id="PPJ50729.1"/>
    </source>
</evidence>
<dbReference type="PANTHER" id="PTHR37792">
    <property type="entry name" value="RIBONUCLEASE MRP PROTEIN SUBUNIT RMP1"/>
    <property type="match status" value="1"/>
</dbReference>
<dbReference type="AlphaFoldDB" id="A0A2S6BTD7"/>
<dbReference type="GO" id="GO:0000466">
    <property type="term" value="P:maturation of 5.8S rRNA from tricistronic rRNA transcript (SSU-rRNA, 5.8S rRNA, LSU-rRNA)"/>
    <property type="evidence" value="ECO:0007669"/>
    <property type="project" value="TreeGrafter"/>
</dbReference>
<reference evidence="4" key="1">
    <citation type="journal article" date="2017" name="bioRxiv">
        <title>Conservation of a gene cluster reveals novel cercosporin biosynthetic mechanisms and extends production to the genus Colletotrichum.</title>
        <authorList>
            <person name="de Jonge R."/>
            <person name="Ebert M.K."/>
            <person name="Huitt-Roehl C.R."/>
            <person name="Pal P."/>
            <person name="Suttle J.C."/>
            <person name="Spanner R.E."/>
            <person name="Neubauer J.D."/>
            <person name="Jurick W.M.II."/>
            <person name="Stott K.A."/>
            <person name="Secor G.A."/>
            <person name="Thomma B.P.H.J."/>
            <person name="Van de Peer Y."/>
            <person name="Townsend C.A."/>
            <person name="Bolton M.D."/>
        </authorList>
    </citation>
    <scope>NUCLEOTIDE SEQUENCE [LARGE SCALE GENOMIC DNA]</scope>
    <source>
        <strain evidence="4">CBS538.71</strain>
    </source>
</reference>
<dbReference type="GO" id="GO:0000172">
    <property type="term" value="C:ribonuclease MRP complex"/>
    <property type="evidence" value="ECO:0007669"/>
    <property type="project" value="InterPro"/>
</dbReference>
<comment type="caution">
    <text evidence="3">The sequence shown here is derived from an EMBL/GenBank/DDBJ whole genome shotgun (WGS) entry which is preliminary data.</text>
</comment>